<sequence length="200" mass="23776">QSTFDRCWQEADSEQQKKLIKHKYALTSSLLMVDPIWYFDHFGFSKAIENYQMNLPISIVAKYASNCYGSKHYRYHIEKLIDKEILESHPEVRGIVTNYIVKHLENCHQLYEFQKELDIDDEQLYKHTVHFMSKNDLSLNEKHHLKFYKLMLDNLNKGDYKSMLKTHKYIEGYEADSYKLLSIVVCVAKSRQLSEDIPVN</sequence>
<name>A0A146KHN5_9EUKA</name>
<evidence type="ECO:0000313" key="1">
    <source>
        <dbReference type="EMBL" id="JAP95648.1"/>
    </source>
</evidence>
<dbReference type="AlphaFoldDB" id="A0A146KHN5"/>
<feature type="non-terminal residue" evidence="1">
    <location>
        <position position="200"/>
    </location>
</feature>
<protein>
    <submittedName>
        <fullName evidence="1">Uncharacterized protein</fullName>
    </submittedName>
</protein>
<accession>A0A146KHN5</accession>
<gene>
    <name evidence="1" type="ORF">TPC1_11282</name>
</gene>
<feature type="non-terminal residue" evidence="1">
    <location>
        <position position="1"/>
    </location>
</feature>
<reference evidence="1" key="1">
    <citation type="submission" date="2015-07" db="EMBL/GenBank/DDBJ databases">
        <title>Adaptation to a free-living lifestyle via gene acquisitions in the diplomonad Trepomonas sp. PC1.</title>
        <authorList>
            <person name="Xu F."/>
            <person name="Jerlstrom-Hultqvist J."/>
            <person name="Kolisko M."/>
            <person name="Simpson A.G.B."/>
            <person name="Roger A.J."/>
            <person name="Svard S.G."/>
            <person name="Andersson J.O."/>
        </authorList>
    </citation>
    <scope>NUCLEOTIDE SEQUENCE</scope>
    <source>
        <strain evidence="1">PC1</strain>
    </source>
</reference>
<dbReference type="EMBL" id="GDID01000958">
    <property type="protein sequence ID" value="JAP95648.1"/>
    <property type="molecule type" value="Transcribed_RNA"/>
</dbReference>
<proteinExistence type="predicted"/>
<organism evidence="1">
    <name type="scientific">Trepomonas sp. PC1</name>
    <dbReference type="NCBI Taxonomy" id="1076344"/>
    <lineage>
        <taxon>Eukaryota</taxon>
        <taxon>Metamonada</taxon>
        <taxon>Diplomonadida</taxon>
        <taxon>Hexamitidae</taxon>
        <taxon>Hexamitinae</taxon>
        <taxon>Trepomonas</taxon>
    </lineage>
</organism>